<dbReference type="Proteomes" id="UP000006437">
    <property type="component" value="Unassembled WGS sequence"/>
</dbReference>
<protein>
    <recommendedName>
        <fullName evidence="4">PF04304 family protein</fullName>
    </recommendedName>
</protein>
<comment type="caution">
    <text evidence="2">The sequence shown here is derived from an EMBL/GenBank/DDBJ whole genome shotgun (WGS) entry which is preliminary data.</text>
</comment>
<sequence>MKYIVLTIGFISLALGIIGIFIVLLPTTPFLLLSGVCFAKSSTKVNEWFKNTKIYKQYIESYVENKSMTKKRKISLLAMVTVLLLIGIFLAKSIHLKAFMGVVLLAHYYYFIFRVNTAQE</sequence>
<evidence type="ECO:0000313" key="2">
    <source>
        <dbReference type="EMBL" id="EHL10658.1"/>
    </source>
</evidence>
<dbReference type="EMBL" id="AFZE01000057">
    <property type="protein sequence ID" value="EHL10658.1"/>
    <property type="molecule type" value="Genomic_DNA"/>
</dbReference>
<evidence type="ECO:0000313" key="3">
    <source>
        <dbReference type="Proteomes" id="UP000006437"/>
    </source>
</evidence>
<dbReference type="GO" id="GO:0005886">
    <property type="term" value="C:plasma membrane"/>
    <property type="evidence" value="ECO:0007669"/>
    <property type="project" value="TreeGrafter"/>
</dbReference>
<keyword evidence="1" id="KW-0812">Transmembrane</keyword>
<feature type="transmembrane region" description="Helical" evidence="1">
    <location>
        <begin position="74"/>
        <end position="90"/>
    </location>
</feature>
<dbReference type="RefSeq" id="WP_009525108.1">
    <property type="nucleotide sequence ID" value="NZ_JH414549.1"/>
</dbReference>
<gene>
    <name evidence="2" type="ORF">HMPREF9629_00873</name>
</gene>
<reference evidence="2 3" key="1">
    <citation type="submission" date="2011-08" db="EMBL/GenBank/DDBJ databases">
        <title>The Genome Sequence of Eubacteriaceae bacterium ACC19a.</title>
        <authorList>
            <consortium name="The Broad Institute Genome Sequencing Platform"/>
            <person name="Earl A."/>
            <person name="Ward D."/>
            <person name="Feldgarden M."/>
            <person name="Gevers D."/>
            <person name="Sizova M."/>
            <person name="Hazen A."/>
            <person name="Epstein S."/>
            <person name="Young S.K."/>
            <person name="Zeng Q."/>
            <person name="Gargeya S."/>
            <person name="Fitzgerald M."/>
            <person name="Haas B."/>
            <person name="Abouelleil A."/>
            <person name="Alvarado L."/>
            <person name="Arachchi H.M."/>
            <person name="Berlin A."/>
            <person name="Brown A."/>
            <person name="Chapman S.B."/>
            <person name="Chen Z."/>
            <person name="Dunbar C."/>
            <person name="Freedman E."/>
            <person name="Gearin G."/>
            <person name="Gellesch M."/>
            <person name="Goldberg J."/>
            <person name="Griggs A."/>
            <person name="Gujja S."/>
            <person name="Heiman D."/>
            <person name="Howarth C."/>
            <person name="Larson L."/>
            <person name="Lui A."/>
            <person name="MacDonald P.J.P."/>
            <person name="Montmayeur A."/>
            <person name="Murphy C."/>
            <person name="Neiman D."/>
            <person name="Pearson M."/>
            <person name="Priest M."/>
            <person name="Roberts A."/>
            <person name="Saif S."/>
            <person name="Shea T."/>
            <person name="Shenoy N."/>
            <person name="Sisk P."/>
            <person name="Stolte C."/>
            <person name="Sykes S."/>
            <person name="Wortman J."/>
            <person name="Nusbaum C."/>
            <person name="Birren B."/>
        </authorList>
    </citation>
    <scope>NUCLEOTIDE SEQUENCE [LARGE SCALE GENOMIC DNA]</scope>
    <source>
        <strain evidence="2 3">ACC19a</strain>
    </source>
</reference>
<dbReference type="PIRSF" id="PIRSF016789">
    <property type="entry name" value="DUF454"/>
    <property type="match status" value="1"/>
</dbReference>
<dbReference type="PANTHER" id="PTHR35813">
    <property type="entry name" value="INNER MEMBRANE PROTEIN YBAN"/>
    <property type="match status" value="1"/>
</dbReference>
<dbReference type="Pfam" id="PF04304">
    <property type="entry name" value="DUF454"/>
    <property type="match status" value="1"/>
</dbReference>
<dbReference type="HOGENOM" id="CLU_113299_3_0_9"/>
<dbReference type="InterPro" id="IPR007401">
    <property type="entry name" value="DUF454"/>
</dbReference>
<keyword evidence="1" id="KW-0472">Membrane</keyword>
<dbReference type="PANTHER" id="PTHR35813:SF1">
    <property type="entry name" value="INNER MEMBRANE PROTEIN YBAN"/>
    <property type="match status" value="1"/>
</dbReference>
<name>G9X3B6_9FIRM</name>
<evidence type="ECO:0000256" key="1">
    <source>
        <dbReference type="SAM" id="Phobius"/>
    </source>
</evidence>
<proteinExistence type="predicted"/>
<evidence type="ECO:0008006" key="4">
    <source>
        <dbReference type="Google" id="ProtNLM"/>
    </source>
</evidence>
<organism evidence="2 3">
    <name type="scientific">Peptoanaerobacter stomatis</name>
    <dbReference type="NCBI Taxonomy" id="796937"/>
    <lineage>
        <taxon>Bacteria</taxon>
        <taxon>Bacillati</taxon>
        <taxon>Bacillota</taxon>
        <taxon>Clostridia</taxon>
        <taxon>Peptostreptococcales</taxon>
        <taxon>Filifactoraceae</taxon>
        <taxon>Peptoanaerobacter</taxon>
    </lineage>
</organism>
<feature type="transmembrane region" description="Helical" evidence="1">
    <location>
        <begin position="6"/>
        <end position="25"/>
    </location>
</feature>
<feature type="transmembrane region" description="Helical" evidence="1">
    <location>
        <begin position="96"/>
        <end position="113"/>
    </location>
</feature>
<keyword evidence="1" id="KW-1133">Transmembrane helix</keyword>
<accession>G9X3B6</accession>
<dbReference type="AlphaFoldDB" id="G9X3B6"/>
<dbReference type="BioCyc" id="EBAC796937-HMP:GMGH-875-MONOMER"/>